<accession>A0A3R6GCV0</accession>
<comment type="caution">
    <text evidence="1">The sequence shown here is derived from an EMBL/GenBank/DDBJ whole genome shotgun (WGS) entry which is preliminary data.</text>
</comment>
<dbReference type="RefSeq" id="WP_118219151.1">
    <property type="nucleotide sequence ID" value="NZ_JAAIOQ010000020.1"/>
</dbReference>
<proteinExistence type="predicted"/>
<name>A0A3R6GCV0_9FIRM</name>
<evidence type="ECO:0000313" key="2">
    <source>
        <dbReference type="Proteomes" id="UP000286595"/>
    </source>
</evidence>
<dbReference type="Proteomes" id="UP000286595">
    <property type="component" value="Unassembled WGS sequence"/>
</dbReference>
<protein>
    <submittedName>
        <fullName evidence="1">Uncharacterized protein</fullName>
    </submittedName>
</protein>
<reference evidence="1 2" key="1">
    <citation type="submission" date="2018-08" db="EMBL/GenBank/DDBJ databases">
        <title>A genome reference for cultivated species of the human gut microbiota.</title>
        <authorList>
            <person name="Zou Y."/>
            <person name="Xue W."/>
            <person name="Luo G."/>
        </authorList>
    </citation>
    <scope>NUCLEOTIDE SEQUENCE [LARGE SCALE GENOMIC DNA]</scope>
    <source>
        <strain evidence="1 2">AM22-12LB</strain>
    </source>
</reference>
<gene>
    <name evidence="1" type="ORF">DW252_14035</name>
</gene>
<sequence>MKQELYHFFGRTDETPSKAAFYHQRAKLKDNALWELLQIFNQKLQPTLYRNRYRLVACDGSVADEVDPELLAKVLANPEMRALLNSLARTMK</sequence>
<evidence type="ECO:0000313" key="1">
    <source>
        <dbReference type="EMBL" id="RHG58109.1"/>
    </source>
</evidence>
<dbReference type="EMBL" id="QRIM01000019">
    <property type="protein sequence ID" value="RHG58109.1"/>
    <property type="molecule type" value="Genomic_DNA"/>
</dbReference>
<organism evidence="1 2">
    <name type="scientific">Coprococcus comes</name>
    <dbReference type="NCBI Taxonomy" id="410072"/>
    <lineage>
        <taxon>Bacteria</taxon>
        <taxon>Bacillati</taxon>
        <taxon>Bacillota</taxon>
        <taxon>Clostridia</taxon>
        <taxon>Lachnospirales</taxon>
        <taxon>Lachnospiraceae</taxon>
        <taxon>Coprococcus</taxon>
    </lineage>
</organism>
<dbReference type="AlphaFoldDB" id="A0A3R6GCV0"/>